<evidence type="ECO:0000256" key="2">
    <source>
        <dbReference type="ARBA" id="ARBA00011207"/>
    </source>
</evidence>
<evidence type="ECO:0000256" key="4">
    <source>
        <dbReference type="ARBA" id="ARBA00022729"/>
    </source>
</evidence>
<organism evidence="9">
    <name type="scientific">Timema tahoe</name>
    <dbReference type="NCBI Taxonomy" id="61484"/>
    <lineage>
        <taxon>Eukaryota</taxon>
        <taxon>Metazoa</taxon>
        <taxon>Ecdysozoa</taxon>
        <taxon>Arthropoda</taxon>
        <taxon>Hexapoda</taxon>
        <taxon>Insecta</taxon>
        <taxon>Pterygota</taxon>
        <taxon>Neoptera</taxon>
        <taxon>Polyneoptera</taxon>
        <taxon>Phasmatodea</taxon>
        <taxon>Timematodea</taxon>
        <taxon>Timematoidea</taxon>
        <taxon>Timematidae</taxon>
        <taxon>Timema</taxon>
    </lineage>
</organism>
<dbReference type="InterPro" id="IPR022352">
    <property type="entry name" value="Ins/IGF/rlx"/>
</dbReference>
<proteinExistence type="inferred from homology"/>
<feature type="domain" description="Insulin-like" evidence="8">
    <location>
        <begin position="33"/>
        <end position="107"/>
    </location>
</feature>
<dbReference type="Pfam" id="PF00049">
    <property type="entry name" value="Insulin"/>
    <property type="match status" value="1"/>
</dbReference>
<accession>A0A7R9ITA4</accession>
<name>A0A7R9ITA4_9NEOP</name>
<dbReference type="CDD" id="cd04366">
    <property type="entry name" value="IlGF_insulin_bombyxin_like"/>
    <property type="match status" value="1"/>
</dbReference>
<dbReference type="InterPro" id="IPR016179">
    <property type="entry name" value="Insulin-like"/>
</dbReference>
<gene>
    <name evidence="9" type="ORF">TTEB3V08_LOCUS12056</name>
</gene>
<evidence type="ECO:0000256" key="3">
    <source>
        <dbReference type="ARBA" id="ARBA00022685"/>
    </source>
</evidence>
<dbReference type="GO" id="GO:0005179">
    <property type="term" value="F:hormone activity"/>
    <property type="evidence" value="ECO:0007669"/>
    <property type="project" value="InterPro"/>
</dbReference>
<dbReference type="PANTHER" id="PTHR13647:SF4">
    <property type="entry name" value="INSULIN-LIKE PEPTIDE 1-RELATED"/>
    <property type="match status" value="1"/>
</dbReference>
<reference evidence="9" key="1">
    <citation type="submission" date="2020-11" db="EMBL/GenBank/DDBJ databases">
        <authorList>
            <person name="Tran Van P."/>
        </authorList>
    </citation>
    <scope>NUCLEOTIDE SEQUENCE</scope>
</reference>
<dbReference type="SMART" id="SM00078">
    <property type="entry name" value="IlGF"/>
    <property type="match status" value="1"/>
</dbReference>
<dbReference type="SUPFAM" id="SSF56994">
    <property type="entry name" value="Insulin-like"/>
    <property type="match status" value="1"/>
</dbReference>
<evidence type="ECO:0000256" key="6">
    <source>
        <dbReference type="RuleBase" id="RU000406"/>
    </source>
</evidence>
<evidence type="ECO:0000313" key="9">
    <source>
        <dbReference type="EMBL" id="CAD7464177.1"/>
    </source>
</evidence>
<evidence type="ECO:0000256" key="1">
    <source>
        <dbReference type="ARBA" id="ARBA00009034"/>
    </source>
</evidence>
<dbReference type="InterPro" id="IPR036438">
    <property type="entry name" value="Insulin-like_sf"/>
</dbReference>
<dbReference type="GO" id="GO:0005576">
    <property type="term" value="C:extracellular region"/>
    <property type="evidence" value="ECO:0007669"/>
    <property type="project" value="UniProtKB-SubCell"/>
</dbReference>
<keyword evidence="3" id="KW-0165">Cleavage on pair of basic residues</keyword>
<feature type="signal peptide" evidence="7">
    <location>
        <begin position="1"/>
        <end position="20"/>
    </location>
</feature>
<keyword evidence="4 7" id="KW-0732">Signal</keyword>
<dbReference type="InterPro" id="IPR022353">
    <property type="entry name" value="Insulin_CS"/>
</dbReference>
<comment type="subunit">
    <text evidence="2">Heterodimer of a B chain and an A chain linked by two disulfide bonds.</text>
</comment>
<evidence type="ECO:0000256" key="5">
    <source>
        <dbReference type="ARBA" id="ARBA00023157"/>
    </source>
</evidence>
<dbReference type="PRINTS" id="PR00276">
    <property type="entry name" value="INSULINFAMLY"/>
</dbReference>
<sequence>MSRMCARVMVALVCLCVVTARKAGDDPQLPRMIRACGKALSITLDMLCNHQYNSVGLTRITTEDKQIGDESSELTPKITLHNRRTRRSIVNECCVKSCSVSEMEKYCS</sequence>
<dbReference type="Gene3D" id="1.10.100.10">
    <property type="entry name" value="Insulin-like"/>
    <property type="match status" value="1"/>
</dbReference>
<dbReference type="AlphaFoldDB" id="A0A7R9ITA4"/>
<feature type="chain" id="PRO_5031370039" description="Insulin-like domain-containing protein" evidence="7">
    <location>
        <begin position="21"/>
        <end position="108"/>
    </location>
</feature>
<protein>
    <recommendedName>
        <fullName evidence="8">Insulin-like domain-containing protein</fullName>
    </recommendedName>
</protein>
<keyword evidence="6" id="KW-0964">Secreted</keyword>
<comment type="similarity">
    <text evidence="1 6">Belongs to the insulin family.</text>
</comment>
<keyword evidence="5" id="KW-1015">Disulfide bond</keyword>
<dbReference type="PANTHER" id="PTHR13647">
    <property type="entry name" value="INSULIN-LIKE PEPTIDE 2-RELATED"/>
    <property type="match status" value="1"/>
</dbReference>
<comment type="subcellular location">
    <subcellularLocation>
        <location evidence="6">Secreted</location>
    </subcellularLocation>
</comment>
<dbReference type="EMBL" id="OE011348">
    <property type="protein sequence ID" value="CAD7464177.1"/>
    <property type="molecule type" value="Genomic_DNA"/>
</dbReference>
<dbReference type="PROSITE" id="PS00262">
    <property type="entry name" value="INSULIN"/>
    <property type="match status" value="1"/>
</dbReference>
<evidence type="ECO:0000259" key="8">
    <source>
        <dbReference type="SMART" id="SM00078"/>
    </source>
</evidence>
<evidence type="ECO:0000256" key="7">
    <source>
        <dbReference type="SAM" id="SignalP"/>
    </source>
</evidence>